<proteinExistence type="predicted"/>
<comment type="caution">
    <text evidence="1">The sequence shown here is derived from an EMBL/GenBank/DDBJ whole genome shotgun (WGS) entry which is preliminary data.</text>
</comment>
<evidence type="ECO:0000313" key="2">
    <source>
        <dbReference type="Proteomes" id="UP000574761"/>
    </source>
</evidence>
<evidence type="ECO:0000313" key="1">
    <source>
        <dbReference type="EMBL" id="MBB3979665.1"/>
    </source>
</evidence>
<sequence>MIDGRLADRNLTSETLCKALGVSRSASFGYPDRKGKRLKKEKSGASCFLADARAHIDDMCMETFIKVSRHTGEAQDTQANMQPECQCRGLPGSPFSRLSTTSGPSARPSALTPFLGSLNRPLTIPSLPCFLPSIGQLVAVARLYEGFKEQGGL</sequence>
<reference evidence="1 2" key="1">
    <citation type="submission" date="2020-08" db="EMBL/GenBank/DDBJ databases">
        <title>Genomic Encyclopedia of Type Strains, Phase IV (KMG-IV): sequencing the most valuable type-strain genomes for metagenomic binning, comparative biology and taxonomic classification.</title>
        <authorList>
            <person name="Goeker M."/>
        </authorList>
    </citation>
    <scope>NUCLEOTIDE SEQUENCE [LARGE SCALE GENOMIC DNA]</scope>
    <source>
        <strain evidence="1 2">DSM 100211</strain>
    </source>
</reference>
<dbReference type="Proteomes" id="UP000574761">
    <property type="component" value="Unassembled WGS sequence"/>
</dbReference>
<accession>A0A7W6DFK0</accession>
<protein>
    <submittedName>
        <fullName evidence="1">Uncharacterized protein</fullName>
    </submittedName>
</protein>
<name>A0A7W6DFK0_9HYPH</name>
<dbReference type="AlphaFoldDB" id="A0A7W6DFK0"/>
<organism evidence="1 2">
    <name type="scientific">Mycoplana azooxidifex</name>
    <dbReference type="NCBI Taxonomy" id="1636188"/>
    <lineage>
        <taxon>Bacteria</taxon>
        <taxon>Pseudomonadati</taxon>
        <taxon>Pseudomonadota</taxon>
        <taxon>Alphaproteobacteria</taxon>
        <taxon>Hyphomicrobiales</taxon>
        <taxon>Rhizobiaceae</taxon>
        <taxon>Mycoplana</taxon>
    </lineage>
</organism>
<gene>
    <name evidence="1" type="ORF">GGQ64_004909</name>
</gene>
<dbReference type="EMBL" id="JACIEE010000012">
    <property type="protein sequence ID" value="MBB3979665.1"/>
    <property type="molecule type" value="Genomic_DNA"/>
</dbReference>
<keyword evidence="2" id="KW-1185">Reference proteome</keyword>